<dbReference type="InterPro" id="IPR027246">
    <property type="entry name" value="Porin_Euk/Tom40"/>
</dbReference>
<dbReference type="Pfam" id="PF01459">
    <property type="entry name" value="Porin_3"/>
    <property type="match status" value="1"/>
</dbReference>
<evidence type="ECO:0000256" key="8">
    <source>
        <dbReference type="ARBA" id="ARBA00023128"/>
    </source>
</evidence>
<dbReference type="EMBL" id="CM000160">
    <property type="protein sequence ID" value="EDW97417.2"/>
    <property type="molecule type" value="Genomic_DNA"/>
</dbReference>
<dbReference type="GO" id="GO:0030150">
    <property type="term" value="P:protein import into mitochondrial matrix"/>
    <property type="evidence" value="ECO:0007669"/>
    <property type="project" value="InterPro"/>
</dbReference>
<dbReference type="eggNOG" id="KOG3296">
    <property type="taxonomic scope" value="Eukaryota"/>
</dbReference>
<dbReference type="Proteomes" id="UP000002282">
    <property type="component" value="Chromosome 3R"/>
</dbReference>
<evidence type="ECO:0008006" key="12">
    <source>
        <dbReference type="Google" id="ProtNLM"/>
    </source>
</evidence>
<keyword evidence="6" id="KW-1000">Mitochondrion outer membrane</keyword>
<name>B4PRL7_DROYA</name>
<accession>B4PRL7</accession>
<dbReference type="Gene3D" id="2.40.160.10">
    <property type="entry name" value="Porin"/>
    <property type="match status" value="1"/>
</dbReference>
<keyword evidence="7" id="KW-0653">Protein transport</keyword>
<comment type="similarity">
    <text evidence="2">Belongs to the Tom40 family.</text>
</comment>
<keyword evidence="9" id="KW-0472">Membrane</keyword>
<evidence type="ECO:0000256" key="2">
    <source>
        <dbReference type="ARBA" id="ARBA00010510"/>
    </source>
</evidence>
<dbReference type="InterPro" id="IPR037930">
    <property type="entry name" value="Tom40"/>
</dbReference>
<dbReference type="GO" id="GO:0005741">
    <property type="term" value="C:mitochondrial outer membrane"/>
    <property type="evidence" value="ECO:0007669"/>
    <property type="project" value="UniProtKB-SubCell"/>
</dbReference>
<keyword evidence="3" id="KW-0813">Transport</keyword>
<comment type="subcellular location">
    <subcellularLocation>
        <location evidence="1">Mitochondrion outer membrane</location>
        <topology evidence="1">Multi-pass membrane protein</topology>
    </subcellularLocation>
</comment>
<dbReference type="PANTHER" id="PTHR10802">
    <property type="entry name" value="MITOCHONDRIAL IMPORT RECEPTOR SUBUNIT TOM40"/>
    <property type="match status" value="1"/>
</dbReference>
<dbReference type="OrthoDB" id="19656at2759"/>
<gene>
    <name evidence="10" type="primary">Dyak\GE24330</name>
    <name evidence="10" type="synonym">dyak_GLEANR_8035</name>
    <name evidence="10" type="synonym">GE24330</name>
    <name evidence="10" type="ORF">Dyak_GE24330</name>
</gene>
<evidence type="ECO:0000256" key="7">
    <source>
        <dbReference type="ARBA" id="ARBA00022927"/>
    </source>
</evidence>
<evidence type="ECO:0000256" key="6">
    <source>
        <dbReference type="ARBA" id="ARBA00022787"/>
    </source>
</evidence>
<protein>
    <recommendedName>
        <fullName evidence="12">Mitochondrial import receptor subunit TOM40 homolog 2</fullName>
    </recommendedName>
</protein>
<keyword evidence="5" id="KW-0812">Transmembrane</keyword>
<evidence type="ECO:0000256" key="1">
    <source>
        <dbReference type="ARBA" id="ARBA00004374"/>
    </source>
</evidence>
<dbReference type="CDD" id="cd07305">
    <property type="entry name" value="Porin3_Tom40"/>
    <property type="match status" value="1"/>
</dbReference>
<dbReference type="InterPro" id="IPR023614">
    <property type="entry name" value="Porin_dom_sf"/>
</dbReference>
<keyword evidence="11" id="KW-1185">Reference proteome</keyword>
<evidence type="ECO:0000313" key="11">
    <source>
        <dbReference type="Proteomes" id="UP000002282"/>
    </source>
</evidence>
<reference evidence="10 11" key="1">
    <citation type="journal article" date="2007" name="Nature">
        <title>Evolution of genes and genomes on the Drosophila phylogeny.</title>
        <authorList>
            <consortium name="Drosophila 12 Genomes Consortium"/>
            <person name="Clark A.G."/>
            <person name="Eisen M.B."/>
            <person name="Smith D.R."/>
            <person name="Bergman C.M."/>
            <person name="Oliver B."/>
            <person name="Markow T.A."/>
            <person name="Kaufman T.C."/>
            <person name="Kellis M."/>
            <person name="Gelbart W."/>
            <person name="Iyer V.N."/>
            <person name="Pollard D.A."/>
            <person name="Sackton T.B."/>
            <person name="Larracuente A.M."/>
            <person name="Singh N.D."/>
            <person name="Abad J.P."/>
            <person name="Abt D.N."/>
            <person name="Adryan B."/>
            <person name="Aguade M."/>
            <person name="Akashi H."/>
            <person name="Anderson W.W."/>
            <person name="Aquadro C.F."/>
            <person name="Ardell D.H."/>
            <person name="Arguello R."/>
            <person name="Artieri C.G."/>
            <person name="Barbash D.A."/>
            <person name="Barker D."/>
            <person name="Barsanti P."/>
            <person name="Batterham P."/>
            <person name="Batzoglou S."/>
            <person name="Begun D."/>
            <person name="Bhutkar A."/>
            <person name="Blanco E."/>
            <person name="Bosak S.A."/>
            <person name="Bradley R.K."/>
            <person name="Brand A.D."/>
            <person name="Brent M.R."/>
            <person name="Brooks A.N."/>
            <person name="Brown R.H."/>
            <person name="Butlin R.K."/>
            <person name="Caggese C."/>
            <person name="Calvi B.R."/>
            <person name="Bernardo de Carvalho A."/>
            <person name="Caspi A."/>
            <person name="Castrezana S."/>
            <person name="Celniker S.E."/>
            <person name="Chang J.L."/>
            <person name="Chapple C."/>
            <person name="Chatterji S."/>
            <person name="Chinwalla A."/>
            <person name="Civetta A."/>
            <person name="Clifton S.W."/>
            <person name="Comeron J.M."/>
            <person name="Costello J.C."/>
            <person name="Coyne J.A."/>
            <person name="Daub J."/>
            <person name="David R.G."/>
            <person name="Delcher A.L."/>
            <person name="Delehaunty K."/>
            <person name="Do C.B."/>
            <person name="Ebling H."/>
            <person name="Edwards K."/>
            <person name="Eickbush T."/>
            <person name="Evans J.D."/>
            <person name="Filipski A."/>
            <person name="Findeiss S."/>
            <person name="Freyhult E."/>
            <person name="Fulton L."/>
            <person name="Fulton R."/>
            <person name="Garcia A.C."/>
            <person name="Gardiner A."/>
            <person name="Garfield D.A."/>
            <person name="Garvin B.E."/>
            <person name="Gibson G."/>
            <person name="Gilbert D."/>
            <person name="Gnerre S."/>
            <person name="Godfrey J."/>
            <person name="Good R."/>
            <person name="Gotea V."/>
            <person name="Gravely B."/>
            <person name="Greenberg A.J."/>
            <person name="Griffiths-Jones S."/>
            <person name="Gross S."/>
            <person name="Guigo R."/>
            <person name="Gustafson E.A."/>
            <person name="Haerty W."/>
            <person name="Hahn M.W."/>
            <person name="Halligan D.L."/>
            <person name="Halpern A.L."/>
            <person name="Halter G.M."/>
            <person name="Han M.V."/>
            <person name="Heger A."/>
            <person name="Hillier L."/>
            <person name="Hinrichs A.S."/>
            <person name="Holmes I."/>
            <person name="Hoskins R.A."/>
            <person name="Hubisz M.J."/>
            <person name="Hultmark D."/>
            <person name="Huntley M.A."/>
            <person name="Jaffe D.B."/>
            <person name="Jagadeeshan S."/>
            <person name="Jeck W.R."/>
            <person name="Johnson J."/>
            <person name="Jones C.D."/>
            <person name="Jordan W.C."/>
            <person name="Karpen G.H."/>
            <person name="Kataoka E."/>
            <person name="Keightley P.D."/>
            <person name="Kheradpour P."/>
            <person name="Kirkness E.F."/>
            <person name="Koerich L.B."/>
            <person name="Kristiansen K."/>
            <person name="Kudrna D."/>
            <person name="Kulathinal R.J."/>
            <person name="Kumar S."/>
            <person name="Kwok R."/>
            <person name="Lander E."/>
            <person name="Langley C.H."/>
            <person name="Lapoint R."/>
            <person name="Lazzaro B.P."/>
            <person name="Lee S.J."/>
            <person name="Levesque L."/>
            <person name="Li R."/>
            <person name="Lin C.F."/>
            <person name="Lin M.F."/>
            <person name="Lindblad-Toh K."/>
            <person name="Llopart A."/>
            <person name="Long M."/>
            <person name="Low L."/>
            <person name="Lozovsky E."/>
            <person name="Lu J."/>
            <person name="Luo M."/>
            <person name="Machado C.A."/>
            <person name="Makalowski W."/>
            <person name="Marzo M."/>
            <person name="Matsuda M."/>
            <person name="Matzkin L."/>
            <person name="McAllister B."/>
            <person name="McBride C.S."/>
            <person name="McKernan B."/>
            <person name="McKernan K."/>
            <person name="Mendez-Lago M."/>
            <person name="Minx P."/>
            <person name="Mollenhauer M.U."/>
            <person name="Montooth K."/>
            <person name="Mount S.M."/>
            <person name="Mu X."/>
            <person name="Myers E."/>
            <person name="Negre B."/>
            <person name="Newfeld S."/>
            <person name="Nielsen R."/>
            <person name="Noor M.A."/>
            <person name="O'Grady P."/>
            <person name="Pachter L."/>
            <person name="Papaceit M."/>
            <person name="Parisi M.J."/>
            <person name="Parisi M."/>
            <person name="Parts L."/>
            <person name="Pedersen J.S."/>
            <person name="Pesole G."/>
            <person name="Phillippy A.M."/>
            <person name="Ponting C.P."/>
            <person name="Pop M."/>
            <person name="Porcelli D."/>
            <person name="Powell J.R."/>
            <person name="Prohaska S."/>
            <person name="Pruitt K."/>
            <person name="Puig M."/>
            <person name="Quesneville H."/>
            <person name="Ram K.R."/>
            <person name="Rand D."/>
            <person name="Rasmussen M.D."/>
            <person name="Reed L.K."/>
            <person name="Reenan R."/>
            <person name="Reily A."/>
            <person name="Remington K.A."/>
            <person name="Rieger T.T."/>
            <person name="Ritchie M.G."/>
            <person name="Robin C."/>
            <person name="Rogers Y.H."/>
            <person name="Rohde C."/>
            <person name="Rozas J."/>
            <person name="Rubenfield M.J."/>
            <person name="Ruiz A."/>
            <person name="Russo S."/>
            <person name="Salzberg S.L."/>
            <person name="Sanchez-Gracia A."/>
            <person name="Saranga D.J."/>
            <person name="Sato H."/>
            <person name="Schaeffer S.W."/>
            <person name="Schatz M.C."/>
            <person name="Schlenke T."/>
            <person name="Schwartz R."/>
            <person name="Segarra C."/>
            <person name="Singh R.S."/>
            <person name="Sirot L."/>
            <person name="Sirota M."/>
            <person name="Sisneros N.B."/>
            <person name="Smith C.D."/>
            <person name="Smith T.F."/>
            <person name="Spieth J."/>
            <person name="Stage D.E."/>
            <person name="Stark A."/>
            <person name="Stephan W."/>
            <person name="Strausberg R.L."/>
            <person name="Strempel S."/>
            <person name="Sturgill D."/>
            <person name="Sutton G."/>
            <person name="Sutton G.G."/>
            <person name="Tao W."/>
            <person name="Teichmann S."/>
            <person name="Tobari Y.N."/>
            <person name="Tomimura Y."/>
            <person name="Tsolas J.M."/>
            <person name="Valente V.L."/>
            <person name="Venter E."/>
            <person name="Venter J.C."/>
            <person name="Vicario S."/>
            <person name="Vieira F.G."/>
            <person name="Vilella A.J."/>
            <person name="Villasante A."/>
            <person name="Walenz B."/>
            <person name="Wang J."/>
            <person name="Wasserman M."/>
            <person name="Watts T."/>
            <person name="Wilson D."/>
            <person name="Wilson R.K."/>
            <person name="Wing R.A."/>
            <person name="Wolfner M.F."/>
            <person name="Wong A."/>
            <person name="Wong G.K."/>
            <person name="Wu C.I."/>
            <person name="Wu G."/>
            <person name="Yamamoto D."/>
            <person name="Yang H.P."/>
            <person name="Yang S.P."/>
            <person name="Yorke J.A."/>
            <person name="Yoshida K."/>
            <person name="Zdobnov E."/>
            <person name="Zhang P."/>
            <person name="Zhang Y."/>
            <person name="Zimin A.V."/>
            <person name="Baldwin J."/>
            <person name="Abdouelleil A."/>
            <person name="Abdulkadir J."/>
            <person name="Abebe A."/>
            <person name="Abera B."/>
            <person name="Abreu J."/>
            <person name="Acer S.C."/>
            <person name="Aftuck L."/>
            <person name="Alexander A."/>
            <person name="An P."/>
            <person name="Anderson E."/>
            <person name="Anderson S."/>
            <person name="Arachi H."/>
            <person name="Azer M."/>
            <person name="Bachantsang P."/>
            <person name="Barry A."/>
            <person name="Bayul T."/>
            <person name="Berlin A."/>
            <person name="Bessette D."/>
            <person name="Bloom T."/>
            <person name="Blye J."/>
            <person name="Boguslavskiy L."/>
            <person name="Bonnet C."/>
            <person name="Boukhgalter B."/>
            <person name="Bourzgui I."/>
            <person name="Brown A."/>
            <person name="Cahill P."/>
            <person name="Channer S."/>
            <person name="Cheshatsang Y."/>
            <person name="Chuda L."/>
            <person name="Citroen M."/>
            <person name="Collymore A."/>
            <person name="Cooke P."/>
            <person name="Costello M."/>
            <person name="D'Aco K."/>
            <person name="Daza R."/>
            <person name="De Haan G."/>
            <person name="DeGray S."/>
            <person name="DeMaso C."/>
            <person name="Dhargay N."/>
            <person name="Dooley K."/>
            <person name="Dooley E."/>
            <person name="Doricent M."/>
            <person name="Dorje P."/>
            <person name="Dorjee K."/>
            <person name="Dupes A."/>
            <person name="Elong R."/>
            <person name="Falk J."/>
            <person name="Farina A."/>
            <person name="Faro S."/>
            <person name="Ferguson D."/>
            <person name="Fisher S."/>
            <person name="Foley C.D."/>
            <person name="Franke A."/>
            <person name="Friedrich D."/>
            <person name="Gadbois L."/>
            <person name="Gearin G."/>
            <person name="Gearin C.R."/>
            <person name="Giannoukos G."/>
            <person name="Goode T."/>
            <person name="Graham J."/>
            <person name="Grandbois E."/>
            <person name="Grewal S."/>
            <person name="Gyaltsen K."/>
            <person name="Hafez N."/>
            <person name="Hagos B."/>
            <person name="Hall J."/>
            <person name="Henson C."/>
            <person name="Hollinger A."/>
            <person name="Honan T."/>
            <person name="Huard M.D."/>
            <person name="Hughes L."/>
            <person name="Hurhula B."/>
            <person name="Husby M.E."/>
            <person name="Kamat A."/>
            <person name="Kanga B."/>
            <person name="Kashin S."/>
            <person name="Khazanovich D."/>
            <person name="Kisner P."/>
            <person name="Lance K."/>
            <person name="Lara M."/>
            <person name="Lee W."/>
            <person name="Lennon N."/>
            <person name="Letendre F."/>
            <person name="LeVine R."/>
            <person name="Lipovsky A."/>
            <person name="Liu X."/>
            <person name="Liu J."/>
            <person name="Liu S."/>
            <person name="Lokyitsang T."/>
            <person name="Lokyitsang Y."/>
            <person name="Lubonja R."/>
            <person name="Lui A."/>
            <person name="MacDonald P."/>
            <person name="Magnisalis V."/>
            <person name="Maru K."/>
            <person name="Matthews C."/>
            <person name="McCusker W."/>
            <person name="McDonough S."/>
            <person name="Mehta T."/>
            <person name="Meldrim J."/>
            <person name="Meneus L."/>
            <person name="Mihai O."/>
            <person name="Mihalev A."/>
            <person name="Mihova T."/>
            <person name="Mittelman R."/>
            <person name="Mlenga V."/>
            <person name="Montmayeur A."/>
            <person name="Mulrain L."/>
            <person name="Navidi A."/>
            <person name="Naylor J."/>
            <person name="Negash T."/>
            <person name="Nguyen T."/>
            <person name="Nguyen N."/>
            <person name="Nicol R."/>
            <person name="Norbu C."/>
            <person name="Norbu N."/>
            <person name="Novod N."/>
            <person name="O'Neill B."/>
            <person name="Osman S."/>
            <person name="Markiewicz E."/>
            <person name="Oyono O.L."/>
            <person name="Patti C."/>
            <person name="Phunkhang P."/>
            <person name="Pierre F."/>
            <person name="Priest M."/>
            <person name="Raghuraman S."/>
            <person name="Rege F."/>
            <person name="Reyes R."/>
            <person name="Rise C."/>
            <person name="Rogov P."/>
            <person name="Ross K."/>
            <person name="Ryan E."/>
            <person name="Settipalli S."/>
            <person name="Shea T."/>
            <person name="Sherpa N."/>
            <person name="Shi L."/>
            <person name="Shih D."/>
            <person name="Sparrow T."/>
            <person name="Spaulding J."/>
            <person name="Stalker J."/>
            <person name="Stange-Thomann N."/>
            <person name="Stavropoulos S."/>
            <person name="Stone C."/>
            <person name="Strader C."/>
            <person name="Tesfaye S."/>
            <person name="Thomson T."/>
            <person name="Thoulutsang Y."/>
            <person name="Thoulutsang D."/>
            <person name="Topham K."/>
            <person name="Topping I."/>
            <person name="Tsamla T."/>
            <person name="Vassiliev H."/>
            <person name="Vo A."/>
            <person name="Wangchuk T."/>
            <person name="Wangdi T."/>
            <person name="Weiand M."/>
            <person name="Wilkinson J."/>
            <person name="Wilson A."/>
            <person name="Yadav S."/>
            <person name="Young G."/>
            <person name="Yu Q."/>
            <person name="Zembek L."/>
            <person name="Zhong D."/>
            <person name="Zimmer A."/>
            <person name="Zwirko Z."/>
            <person name="Jaffe D.B."/>
            <person name="Alvarez P."/>
            <person name="Brockman W."/>
            <person name="Butler J."/>
            <person name="Chin C."/>
            <person name="Gnerre S."/>
            <person name="Grabherr M."/>
            <person name="Kleber M."/>
            <person name="Mauceli E."/>
            <person name="MacCallum I."/>
        </authorList>
    </citation>
    <scope>NUCLEOTIDE SEQUENCE [LARGE SCALE GENOMIC DNA]</scope>
    <source>
        <strain evidence="11">Tai18E2 / Tucson 14021-0261.01</strain>
    </source>
</reference>
<proteinExistence type="inferred from homology"/>
<evidence type="ECO:0000313" key="10">
    <source>
        <dbReference type="EMBL" id="EDW97417.2"/>
    </source>
</evidence>
<evidence type="ECO:0000256" key="3">
    <source>
        <dbReference type="ARBA" id="ARBA00022448"/>
    </source>
</evidence>
<reference evidence="10 11" key="2">
    <citation type="journal article" date="2007" name="PLoS Biol.">
        <title>Principles of genome evolution in the Drosophila melanogaster species group.</title>
        <authorList>
            <person name="Ranz J.M."/>
            <person name="Maurin D."/>
            <person name="Chan Y.S."/>
            <person name="von Grotthuss M."/>
            <person name="Hillier L.W."/>
            <person name="Roote J."/>
            <person name="Ashburner M."/>
            <person name="Bergman C.M."/>
        </authorList>
    </citation>
    <scope>NUCLEOTIDE SEQUENCE [LARGE SCALE GENOMIC DNA]</scope>
    <source>
        <strain evidence="11">Tai18E2 / Tucson 14021-0261.01</strain>
    </source>
</reference>
<evidence type="ECO:0000256" key="4">
    <source>
        <dbReference type="ARBA" id="ARBA00022452"/>
    </source>
</evidence>
<dbReference type="GO" id="GO:0008320">
    <property type="term" value="F:protein transmembrane transporter activity"/>
    <property type="evidence" value="ECO:0007669"/>
    <property type="project" value="InterPro"/>
</dbReference>
<keyword evidence="8" id="KW-0496">Mitochondrion</keyword>
<dbReference type="FunFam" id="2.40.160.10:FF:000036">
    <property type="entry name" value="GG16943"/>
    <property type="match status" value="1"/>
</dbReference>
<dbReference type="AlphaFoldDB" id="B4PRL7"/>
<evidence type="ECO:0000256" key="9">
    <source>
        <dbReference type="ARBA" id="ARBA00023136"/>
    </source>
</evidence>
<dbReference type="HOGENOM" id="CLU_864026_0_0_1"/>
<evidence type="ECO:0000256" key="5">
    <source>
        <dbReference type="ARBA" id="ARBA00022692"/>
    </source>
</evidence>
<dbReference type="KEGG" id="dya:Dyak_GE24330"/>
<organism evidence="10 11">
    <name type="scientific">Drosophila yakuba</name>
    <name type="common">Fruit fly</name>
    <dbReference type="NCBI Taxonomy" id="7245"/>
    <lineage>
        <taxon>Eukaryota</taxon>
        <taxon>Metazoa</taxon>
        <taxon>Ecdysozoa</taxon>
        <taxon>Arthropoda</taxon>
        <taxon>Hexapoda</taxon>
        <taxon>Insecta</taxon>
        <taxon>Pterygota</taxon>
        <taxon>Neoptera</taxon>
        <taxon>Endopterygota</taxon>
        <taxon>Diptera</taxon>
        <taxon>Brachycera</taxon>
        <taxon>Muscomorpha</taxon>
        <taxon>Ephydroidea</taxon>
        <taxon>Drosophilidae</taxon>
        <taxon>Drosophila</taxon>
        <taxon>Sophophora</taxon>
    </lineage>
</organism>
<sequence>MIFLPECAVCKASVPKTNHVYHKYLIEHQVYVTFSFLVARKRLSKNKKQQFQLSFPQNSTKNSCSERSKPNFTLHCWPFLPRLSTKTHPPSIDMASCKNCPPYKNSELGIFFPDCFERVGGHCNKKNPGNVQNLHILAHRVMPKFFDGIELDYLHRLAPNKYITAAWVLSHIRPSGFRFGGLYTFRVQDDTMYTPTIMGDIHPTSLAANLNILYYPFQSLRMEAILQKARETAPVESQYTIEWTRPCDTWTANFYNVRNENGRCTLSVMRSISAHWALGGELLLEWNDPQKLTPDLALAARYSHYNYSLAATASRQGLDVSYWQRIHPQIQMANLLAWNRNTRKTIATICYQWNFWNSAVHGMFDSDASVGFMWTKYLRHLPLQMGFSVVMNLPTDRFAFGMRFVLDPSGLRRGE</sequence>
<keyword evidence="4" id="KW-1134">Transmembrane beta strand</keyword>